<dbReference type="SUPFAM" id="SSF53067">
    <property type="entry name" value="Actin-like ATPase domain"/>
    <property type="match status" value="2"/>
</dbReference>
<gene>
    <name evidence="2" type="ORF">M9Y10_024343</name>
</gene>
<dbReference type="Pfam" id="PF00022">
    <property type="entry name" value="Actin"/>
    <property type="match status" value="1"/>
</dbReference>
<evidence type="ECO:0000313" key="3">
    <source>
        <dbReference type="Proteomes" id="UP001470230"/>
    </source>
</evidence>
<dbReference type="Gene3D" id="3.90.640.10">
    <property type="entry name" value="Actin, Chain A, domain 4"/>
    <property type="match status" value="1"/>
</dbReference>
<protein>
    <submittedName>
        <fullName evidence="2">Actin- protein 2</fullName>
    </submittedName>
</protein>
<reference evidence="2 3" key="1">
    <citation type="submission" date="2024-04" db="EMBL/GenBank/DDBJ databases">
        <title>Tritrichomonas musculus Genome.</title>
        <authorList>
            <person name="Alves-Ferreira E."/>
            <person name="Grigg M."/>
            <person name="Lorenzi H."/>
            <person name="Galac M."/>
        </authorList>
    </citation>
    <scope>NUCLEOTIDE SEQUENCE [LARGE SCALE GENOMIC DNA]</scope>
    <source>
        <strain evidence="2 3">EAF2021</strain>
    </source>
</reference>
<name>A0ABR2HCN3_9EUKA</name>
<dbReference type="InterPro" id="IPR004000">
    <property type="entry name" value="Actin"/>
</dbReference>
<dbReference type="EMBL" id="JAPFFF010000032">
    <property type="protein sequence ID" value="KAK8844483.1"/>
    <property type="molecule type" value="Genomic_DNA"/>
</dbReference>
<dbReference type="Gene3D" id="3.30.420.40">
    <property type="match status" value="2"/>
</dbReference>
<dbReference type="PROSITE" id="PS01132">
    <property type="entry name" value="ACTINS_ACT_LIKE"/>
    <property type="match status" value="1"/>
</dbReference>
<proteinExistence type="inferred from homology"/>
<dbReference type="PANTHER" id="PTHR11937">
    <property type="entry name" value="ACTIN"/>
    <property type="match status" value="1"/>
</dbReference>
<evidence type="ECO:0000256" key="1">
    <source>
        <dbReference type="RuleBase" id="RU000487"/>
    </source>
</evidence>
<dbReference type="PRINTS" id="PR00190">
    <property type="entry name" value="ACTIN"/>
</dbReference>
<sequence>MSNSGIPVVLDLGTGFLKAGLSTSAIPDFVLPNSVGRPILRSDESFARAKIKDVMICDEITPVRQYLDLTFPVEHGVIKNWDDETLVLDYLFKQKFKINNEEHPVLITEAPMNPIENRKKLFEVFFETFNFPAVQMAPQALLVLYAQGLVTGVVVDSGDGVTHIMPIYENYLLSHLIGRMDIAGRDITEHMVKLLTLRGYTFHKSSDFDVVREIKEKLCFVSADIKLDRRIANETTTYVVPYVLNDGRIIKVSGERFEAPEVLFQPELLGHEGYGIHQLLFDTITKADINLRKDFFKSIVVSGGTTMYPGFSTRMENELRNLVKTNILKGHSDPNKAIKDYKINVEDPPNRRFLVYLGATVLANLSKEKPHSWAQHSEYNEIGALKLVQKFQGDIPKQ</sequence>
<dbReference type="InterPro" id="IPR020902">
    <property type="entry name" value="Actin/actin-like_CS"/>
</dbReference>
<organism evidence="2 3">
    <name type="scientific">Tritrichomonas musculus</name>
    <dbReference type="NCBI Taxonomy" id="1915356"/>
    <lineage>
        <taxon>Eukaryota</taxon>
        <taxon>Metamonada</taxon>
        <taxon>Parabasalia</taxon>
        <taxon>Tritrichomonadida</taxon>
        <taxon>Tritrichomonadidae</taxon>
        <taxon>Tritrichomonas</taxon>
    </lineage>
</organism>
<comment type="similarity">
    <text evidence="1">Belongs to the actin family.</text>
</comment>
<dbReference type="Proteomes" id="UP001470230">
    <property type="component" value="Unassembled WGS sequence"/>
</dbReference>
<evidence type="ECO:0000313" key="2">
    <source>
        <dbReference type="EMBL" id="KAK8844483.1"/>
    </source>
</evidence>
<dbReference type="InterPro" id="IPR043129">
    <property type="entry name" value="ATPase_NBD"/>
</dbReference>
<keyword evidence="3" id="KW-1185">Reference proteome</keyword>
<comment type="caution">
    <text evidence="2">The sequence shown here is derived from an EMBL/GenBank/DDBJ whole genome shotgun (WGS) entry which is preliminary data.</text>
</comment>
<dbReference type="SMART" id="SM00268">
    <property type="entry name" value="ACTIN"/>
    <property type="match status" value="1"/>
</dbReference>
<accession>A0ABR2HCN3</accession>